<keyword evidence="4" id="KW-1185">Reference proteome</keyword>
<feature type="domain" description="Chemotaxis phosphatase CheX-like" evidence="2">
    <location>
        <begin position="55"/>
        <end position="132"/>
    </location>
</feature>
<name>A0A5C5YVM3_9BACT</name>
<evidence type="ECO:0000259" key="2">
    <source>
        <dbReference type="Pfam" id="PF13690"/>
    </source>
</evidence>
<reference evidence="3 4" key="1">
    <citation type="submission" date="2019-02" db="EMBL/GenBank/DDBJ databases">
        <title>Deep-cultivation of Planctomycetes and their phenomic and genomic characterization uncovers novel biology.</title>
        <authorList>
            <person name="Wiegand S."/>
            <person name="Jogler M."/>
            <person name="Boedeker C."/>
            <person name="Pinto D."/>
            <person name="Vollmers J."/>
            <person name="Rivas-Marin E."/>
            <person name="Kohn T."/>
            <person name="Peeters S.H."/>
            <person name="Heuer A."/>
            <person name="Rast P."/>
            <person name="Oberbeckmann S."/>
            <person name="Bunk B."/>
            <person name="Jeske O."/>
            <person name="Meyerdierks A."/>
            <person name="Storesund J.E."/>
            <person name="Kallscheuer N."/>
            <person name="Luecker S."/>
            <person name="Lage O.M."/>
            <person name="Pohl T."/>
            <person name="Merkel B.J."/>
            <person name="Hornburger P."/>
            <person name="Mueller R.-W."/>
            <person name="Bruemmer F."/>
            <person name="Labrenz M."/>
            <person name="Spormann A.M."/>
            <person name="Op Den Camp H."/>
            <person name="Overmann J."/>
            <person name="Amann R."/>
            <person name="Jetten M.S.M."/>
            <person name="Mascher T."/>
            <person name="Medema M.H."/>
            <person name="Devos D.P."/>
            <person name="Kaster A.-K."/>
            <person name="Ovreas L."/>
            <person name="Rohde M."/>
            <person name="Galperin M.Y."/>
            <person name="Jogler C."/>
        </authorList>
    </citation>
    <scope>NUCLEOTIDE SEQUENCE [LARGE SCALE GENOMIC DNA]</scope>
    <source>
        <strain evidence="3 4">CA13</strain>
    </source>
</reference>
<dbReference type="GO" id="GO:0006935">
    <property type="term" value="P:chemotaxis"/>
    <property type="evidence" value="ECO:0007669"/>
    <property type="project" value="UniProtKB-KW"/>
</dbReference>
<accession>A0A5C5YVM3</accession>
<dbReference type="SUPFAM" id="SSF103039">
    <property type="entry name" value="CheC-like"/>
    <property type="match status" value="1"/>
</dbReference>
<gene>
    <name evidence="3" type="ORF">CA13_04990</name>
</gene>
<dbReference type="Gene3D" id="3.40.1550.10">
    <property type="entry name" value="CheC-like"/>
    <property type="match status" value="1"/>
</dbReference>
<dbReference type="PANTHER" id="PTHR39452">
    <property type="entry name" value="CHEY-P PHOSPHATASE CHEX"/>
    <property type="match status" value="1"/>
</dbReference>
<sequence>MALCIDTETAVMEAANGSLGEVFEMMVGESLTPFGTCDSQNPLSESNKGNADDDVSVVVAISGDLNGSVNICLDKDSAFRWARQLIDHETDTMDQTVVDAVGELGNMVVGGTKRRLASYNLTMSLPSVVRAGVECLEFPSHIKPARLDYQYDEHRLAIVVALSKQG</sequence>
<dbReference type="AlphaFoldDB" id="A0A5C5YVM3"/>
<dbReference type="InterPro" id="IPR038756">
    <property type="entry name" value="CheX-like"/>
</dbReference>
<dbReference type="InterPro" id="IPR028976">
    <property type="entry name" value="CheC-like_sf"/>
</dbReference>
<protein>
    <recommendedName>
        <fullName evidence="2">Chemotaxis phosphatase CheX-like domain-containing protein</fullName>
    </recommendedName>
</protein>
<dbReference type="CDD" id="cd17906">
    <property type="entry name" value="CheX"/>
    <property type="match status" value="1"/>
</dbReference>
<dbReference type="Pfam" id="PF13690">
    <property type="entry name" value="CheX"/>
    <property type="match status" value="1"/>
</dbReference>
<evidence type="ECO:0000313" key="4">
    <source>
        <dbReference type="Proteomes" id="UP000315010"/>
    </source>
</evidence>
<proteinExistence type="predicted"/>
<dbReference type="OrthoDB" id="9790435at2"/>
<organism evidence="3 4">
    <name type="scientific">Novipirellula herctigrandis</name>
    <dbReference type="NCBI Taxonomy" id="2527986"/>
    <lineage>
        <taxon>Bacteria</taxon>
        <taxon>Pseudomonadati</taxon>
        <taxon>Planctomycetota</taxon>
        <taxon>Planctomycetia</taxon>
        <taxon>Pirellulales</taxon>
        <taxon>Pirellulaceae</taxon>
        <taxon>Novipirellula</taxon>
    </lineage>
</organism>
<dbReference type="RefSeq" id="WP_146394370.1">
    <property type="nucleotide sequence ID" value="NZ_SJPJ01000001.1"/>
</dbReference>
<dbReference type="InterPro" id="IPR028051">
    <property type="entry name" value="CheX-like_dom"/>
</dbReference>
<dbReference type="PANTHER" id="PTHR39452:SF1">
    <property type="entry name" value="CHEY-P PHOSPHATASE CHEX"/>
    <property type="match status" value="1"/>
</dbReference>
<comment type="caution">
    <text evidence="3">The sequence shown here is derived from an EMBL/GenBank/DDBJ whole genome shotgun (WGS) entry which is preliminary data.</text>
</comment>
<dbReference type="EMBL" id="SJPJ01000001">
    <property type="protein sequence ID" value="TWT79102.1"/>
    <property type="molecule type" value="Genomic_DNA"/>
</dbReference>
<keyword evidence="1" id="KW-0145">Chemotaxis</keyword>
<dbReference type="Proteomes" id="UP000315010">
    <property type="component" value="Unassembled WGS sequence"/>
</dbReference>
<evidence type="ECO:0000313" key="3">
    <source>
        <dbReference type="EMBL" id="TWT79102.1"/>
    </source>
</evidence>
<evidence type="ECO:0000256" key="1">
    <source>
        <dbReference type="ARBA" id="ARBA00022500"/>
    </source>
</evidence>